<gene>
    <name evidence="1" type="ORF">RDI58_030151</name>
</gene>
<reference evidence="1 2" key="1">
    <citation type="submission" date="2024-02" db="EMBL/GenBank/DDBJ databases">
        <title>de novo genome assembly of Solanum bulbocastanum strain 11H21.</title>
        <authorList>
            <person name="Hosaka A.J."/>
        </authorList>
    </citation>
    <scope>NUCLEOTIDE SEQUENCE [LARGE SCALE GENOMIC DNA]</scope>
    <source>
        <tissue evidence="1">Young leaves</tissue>
    </source>
</reference>
<dbReference type="PANTHER" id="PTHR34410:SF2">
    <property type="entry name" value="RRNA INTRON-ENCODED HOMING ENDONUCLEASE"/>
    <property type="match status" value="1"/>
</dbReference>
<proteinExistence type="predicted"/>
<evidence type="ECO:0000313" key="2">
    <source>
        <dbReference type="Proteomes" id="UP001371456"/>
    </source>
</evidence>
<protein>
    <submittedName>
        <fullName evidence="1">Uncharacterized protein</fullName>
    </submittedName>
</protein>
<organism evidence="1 2">
    <name type="scientific">Solanum bulbocastanum</name>
    <name type="common">Wild potato</name>
    <dbReference type="NCBI Taxonomy" id="147425"/>
    <lineage>
        <taxon>Eukaryota</taxon>
        <taxon>Viridiplantae</taxon>
        <taxon>Streptophyta</taxon>
        <taxon>Embryophyta</taxon>
        <taxon>Tracheophyta</taxon>
        <taxon>Spermatophyta</taxon>
        <taxon>Magnoliopsida</taxon>
        <taxon>eudicotyledons</taxon>
        <taxon>Gunneridae</taxon>
        <taxon>Pentapetalae</taxon>
        <taxon>asterids</taxon>
        <taxon>lamiids</taxon>
        <taxon>Solanales</taxon>
        <taxon>Solanaceae</taxon>
        <taxon>Solanoideae</taxon>
        <taxon>Solaneae</taxon>
        <taxon>Solanum</taxon>
    </lineage>
</organism>
<accession>A0AAN8SPL4</accession>
<keyword evidence="2" id="KW-1185">Reference proteome</keyword>
<name>A0AAN8SPL4_SOLBU</name>
<dbReference type="PANTHER" id="PTHR34410">
    <property type="entry name" value="INTRON-ENCODED HOMING ENDONUCLEASE, PUTATIVE-RELATED"/>
    <property type="match status" value="1"/>
</dbReference>
<sequence length="390" mass="42775">MTRSWTLGWAGRSALGVHRSSRPFCRRCAPGLNWPGRASGAVTLKKLECSKQAYALYTLAWDNIIGFRRTSWASCGLSRRAAWALDGMHGLSVLRRWATTKTRRRRLVGRPCAAEGIYLDRPIRVWCGNGSAFGRAASSRAPVTANSRRGTSGARKAMYGQTLSVGRSWAVPAQELQSASNTFAASASGHGMSCRAPGRVPGVHRRSYSRTAHEWYWACAVRLDPCFEQRRPNPHAVSVADQAQSRLVGRRYPVLHTQCAGITRVQSVAFRPPRSTRGANPEAALAPRAFLAPSCEGAVRERRLEFSDSRARGLHRLLSALERMLLADDGRARLGPVRALSGADGGHAARGVAEECYLVDPASSHMLVSKIKPCMCKYEQIQTVKLRMAH</sequence>
<evidence type="ECO:0000313" key="1">
    <source>
        <dbReference type="EMBL" id="KAK6772624.1"/>
    </source>
</evidence>
<dbReference type="EMBL" id="JBANQN010000036">
    <property type="protein sequence ID" value="KAK6772624.1"/>
    <property type="molecule type" value="Genomic_DNA"/>
</dbReference>
<dbReference type="AlphaFoldDB" id="A0AAN8SPL4"/>
<comment type="caution">
    <text evidence="1">The sequence shown here is derived from an EMBL/GenBank/DDBJ whole genome shotgun (WGS) entry which is preliminary data.</text>
</comment>
<dbReference type="Proteomes" id="UP001371456">
    <property type="component" value="Unassembled WGS sequence"/>
</dbReference>